<evidence type="ECO:0000313" key="1">
    <source>
        <dbReference type="EMBL" id="KAG2896178.1"/>
    </source>
</evidence>
<evidence type="ECO:0000313" key="2">
    <source>
        <dbReference type="Proteomes" id="UP000736787"/>
    </source>
</evidence>
<reference evidence="1" key="1">
    <citation type="submission" date="2018-10" db="EMBL/GenBank/DDBJ databases">
        <title>Effector identification in a new, highly contiguous assembly of the strawberry crown rot pathogen Phytophthora cactorum.</title>
        <authorList>
            <person name="Armitage A.D."/>
            <person name="Nellist C.F."/>
            <person name="Bates H."/>
            <person name="Vickerstaff R.J."/>
            <person name="Harrison R.J."/>
        </authorList>
    </citation>
    <scope>NUCLEOTIDE SEQUENCE</scope>
    <source>
        <strain evidence="1">4040</strain>
    </source>
</reference>
<gene>
    <name evidence="1" type="ORF">PC117_g23068</name>
</gene>
<organism evidence="1 2">
    <name type="scientific">Phytophthora cactorum</name>
    <dbReference type="NCBI Taxonomy" id="29920"/>
    <lineage>
        <taxon>Eukaryota</taxon>
        <taxon>Sar</taxon>
        <taxon>Stramenopiles</taxon>
        <taxon>Oomycota</taxon>
        <taxon>Peronosporomycetes</taxon>
        <taxon>Peronosporales</taxon>
        <taxon>Peronosporaceae</taxon>
        <taxon>Phytophthora</taxon>
    </lineage>
</organism>
<accession>A0A8T1B491</accession>
<dbReference type="AlphaFoldDB" id="A0A8T1B491"/>
<dbReference type="Proteomes" id="UP000736787">
    <property type="component" value="Unassembled WGS sequence"/>
</dbReference>
<proteinExistence type="predicted"/>
<comment type="caution">
    <text evidence="1">The sequence shown here is derived from an EMBL/GenBank/DDBJ whole genome shotgun (WGS) entry which is preliminary data.</text>
</comment>
<name>A0A8T1B491_9STRA</name>
<sequence>MLPSVFHTDELSMTGFGASTSPCARFFNSSAWDSATESLDFVAAVPSCALTEVVVPDVAVSAGADSCAGVFVGELIAK</sequence>
<dbReference type="EMBL" id="RCMK01001352">
    <property type="protein sequence ID" value="KAG2896178.1"/>
    <property type="molecule type" value="Genomic_DNA"/>
</dbReference>
<protein>
    <submittedName>
        <fullName evidence="1">Uncharacterized protein</fullName>
    </submittedName>
</protein>